<dbReference type="RefSeq" id="WP_167230858.1">
    <property type="nucleotide sequence ID" value="NZ_VUYU01000030.1"/>
</dbReference>
<accession>A0ABX0LRP1</accession>
<dbReference type="SUPFAM" id="SSF56935">
    <property type="entry name" value="Porins"/>
    <property type="match status" value="1"/>
</dbReference>
<evidence type="ECO:0000256" key="2">
    <source>
        <dbReference type="ARBA" id="ARBA00009810"/>
    </source>
</evidence>
<keyword evidence="10 13" id="KW-0472">Membrane</keyword>
<dbReference type="Proteomes" id="UP000785613">
    <property type="component" value="Unassembled WGS sequence"/>
</dbReference>
<evidence type="ECO:0000259" key="16">
    <source>
        <dbReference type="Pfam" id="PF07715"/>
    </source>
</evidence>
<keyword evidence="18" id="KW-1185">Reference proteome</keyword>
<dbReference type="InterPro" id="IPR000531">
    <property type="entry name" value="Beta-barrel_TonB"/>
</dbReference>
<dbReference type="Gene3D" id="2.40.170.20">
    <property type="entry name" value="TonB-dependent receptor, beta-barrel domain"/>
    <property type="match status" value="1"/>
</dbReference>
<dbReference type="Pfam" id="PF07715">
    <property type="entry name" value="Plug"/>
    <property type="match status" value="1"/>
</dbReference>
<evidence type="ECO:0000259" key="15">
    <source>
        <dbReference type="Pfam" id="PF00593"/>
    </source>
</evidence>
<dbReference type="InterPro" id="IPR036942">
    <property type="entry name" value="Beta-barrel_TonB_sf"/>
</dbReference>
<sequence length="676" mass="73614">MHDYRLVRRPLSALLLGASALVHADEAAEPVPQVVVAASRLSQLGVADSANAGVVTQQQLAARSVYRPGELLEATPGLIVSQHSGEGKANQFYLRGFNLDHGTDLRTTVDGMLVNQRSHAHGQGWTDLNFLIPELANRLEYRKGPYYADEGDFAAAGALAVRYADTLPEGITSVGLGQNGYRRALLADSPKAGQGNLLYAIEAFHNDGPFTRGDDFNKLNGVLRFSQGDAANGVNLTAMAYRAAWRASDQIPRRAVDDGRLGRFDTVDASDGGVARRYSLSGGWHAASDAGVTKVNASVVANRLALYSNFTYFLDDPVNGDQFSQPDRRVTSAVNAEHRWGSHRIGVQFQNDNIHNGLYDTVARRRRATTREDHIVETSAAAFYDNSTRWTPMLRTVAGMRVDHVRFDVDSILPENSGRASADRASPTLSLIVGPWNQTELYLNAGTGFHSNDARGATIRTDPKSGAPVERVTPLVRATGVEIGVRTEALAGLQSSLSLYQLDFDSELVFVGDAGTTEAGRPSRRSGVEFSNYYKPNAFMTLDADVAFARARFRDADAGGRRIPGAVEGVASLALALDNLGPWFGAAQLRYFGPRPLIEDNGVRSRSTTTLNGRIGYKLGRRLKLELEGFNLANRRSSAIDYFYESRLQGEGEAVEDIHFHPTESRSFRLTLSSAF</sequence>
<evidence type="ECO:0000256" key="1">
    <source>
        <dbReference type="ARBA" id="ARBA00004571"/>
    </source>
</evidence>
<organism evidence="17 18">
    <name type="scientific">Massilia rubra</name>
    <dbReference type="NCBI Taxonomy" id="2607910"/>
    <lineage>
        <taxon>Bacteria</taxon>
        <taxon>Pseudomonadati</taxon>
        <taxon>Pseudomonadota</taxon>
        <taxon>Betaproteobacteria</taxon>
        <taxon>Burkholderiales</taxon>
        <taxon>Oxalobacteraceae</taxon>
        <taxon>Telluria group</taxon>
        <taxon>Massilia</taxon>
    </lineage>
</organism>
<keyword evidence="12" id="KW-0998">Cell outer membrane</keyword>
<comment type="caution">
    <text evidence="17">The sequence shown here is derived from an EMBL/GenBank/DDBJ whole genome shotgun (WGS) entry which is preliminary data.</text>
</comment>
<comment type="similarity">
    <text evidence="2 13">Belongs to the TonB-dependent receptor family.</text>
</comment>
<keyword evidence="4" id="KW-1134">Transmembrane beta strand</keyword>
<evidence type="ECO:0000256" key="8">
    <source>
        <dbReference type="ARBA" id="ARBA00023065"/>
    </source>
</evidence>
<feature type="signal peptide" evidence="14">
    <location>
        <begin position="1"/>
        <end position="24"/>
    </location>
</feature>
<dbReference type="InterPro" id="IPR037066">
    <property type="entry name" value="Plug_dom_sf"/>
</dbReference>
<evidence type="ECO:0000313" key="18">
    <source>
        <dbReference type="Proteomes" id="UP000785613"/>
    </source>
</evidence>
<gene>
    <name evidence="17" type="ORF">F0185_28595</name>
</gene>
<dbReference type="PANTHER" id="PTHR32552:SF81">
    <property type="entry name" value="TONB-DEPENDENT OUTER MEMBRANE RECEPTOR"/>
    <property type="match status" value="1"/>
</dbReference>
<dbReference type="InterPro" id="IPR039426">
    <property type="entry name" value="TonB-dep_rcpt-like"/>
</dbReference>
<dbReference type="Gene3D" id="2.170.130.10">
    <property type="entry name" value="TonB-dependent receptor, plug domain"/>
    <property type="match status" value="1"/>
</dbReference>
<proteinExistence type="inferred from homology"/>
<evidence type="ECO:0000256" key="9">
    <source>
        <dbReference type="ARBA" id="ARBA00023077"/>
    </source>
</evidence>
<keyword evidence="6" id="KW-0812">Transmembrane</keyword>
<keyword evidence="3" id="KW-0813">Transport</keyword>
<evidence type="ECO:0000256" key="5">
    <source>
        <dbReference type="ARBA" id="ARBA00022496"/>
    </source>
</evidence>
<evidence type="ECO:0000256" key="12">
    <source>
        <dbReference type="ARBA" id="ARBA00023237"/>
    </source>
</evidence>
<comment type="subcellular location">
    <subcellularLocation>
        <location evidence="1">Cell outer membrane</location>
        <topology evidence="1">Multi-pass membrane protein</topology>
    </subcellularLocation>
</comment>
<evidence type="ECO:0000256" key="6">
    <source>
        <dbReference type="ARBA" id="ARBA00022692"/>
    </source>
</evidence>
<evidence type="ECO:0000256" key="11">
    <source>
        <dbReference type="ARBA" id="ARBA00023170"/>
    </source>
</evidence>
<dbReference type="EMBL" id="VUYU01000030">
    <property type="protein sequence ID" value="NHZ37526.1"/>
    <property type="molecule type" value="Genomic_DNA"/>
</dbReference>
<evidence type="ECO:0000256" key="13">
    <source>
        <dbReference type="RuleBase" id="RU003357"/>
    </source>
</evidence>
<keyword evidence="8" id="KW-0406">Ion transport</keyword>
<keyword evidence="9 13" id="KW-0798">TonB box</keyword>
<reference evidence="17 18" key="1">
    <citation type="submission" date="2019-09" db="EMBL/GenBank/DDBJ databases">
        <title>Taxonomy of Antarctic Massilia spp.: description of Massilia rubra sp. nov., Massilia aquatica sp. nov., Massilia mucilaginosa sp. nov., Massilia frigida sp. nov. isolated from streams, lakes and regoliths.</title>
        <authorList>
            <person name="Holochova P."/>
            <person name="Sedlacek I."/>
            <person name="Kralova S."/>
            <person name="Maslanova I."/>
            <person name="Busse H.-J."/>
            <person name="Stankova E."/>
            <person name="Vrbovska V."/>
            <person name="Kovarovic V."/>
            <person name="Bartak M."/>
            <person name="Svec P."/>
            <person name="Pantucek R."/>
        </authorList>
    </citation>
    <scope>NUCLEOTIDE SEQUENCE [LARGE SCALE GENOMIC DNA]</scope>
    <source>
        <strain evidence="17 18">CCM 8692</strain>
    </source>
</reference>
<feature type="domain" description="TonB-dependent receptor-like beta-barrel" evidence="15">
    <location>
        <begin position="212"/>
        <end position="632"/>
    </location>
</feature>
<keyword evidence="5" id="KW-0410">Iron transport</keyword>
<feature type="chain" id="PRO_5045263761" evidence="14">
    <location>
        <begin position="25"/>
        <end position="676"/>
    </location>
</feature>
<dbReference type="PANTHER" id="PTHR32552">
    <property type="entry name" value="FERRICHROME IRON RECEPTOR-RELATED"/>
    <property type="match status" value="1"/>
</dbReference>
<dbReference type="Pfam" id="PF00593">
    <property type="entry name" value="TonB_dep_Rec_b-barrel"/>
    <property type="match status" value="1"/>
</dbReference>
<keyword evidence="11 17" id="KW-0675">Receptor</keyword>
<name>A0ABX0LRP1_9BURK</name>
<keyword evidence="7" id="KW-0408">Iron</keyword>
<evidence type="ECO:0000256" key="10">
    <source>
        <dbReference type="ARBA" id="ARBA00023136"/>
    </source>
</evidence>
<evidence type="ECO:0000256" key="14">
    <source>
        <dbReference type="SAM" id="SignalP"/>
    </source>
</evidence>
<evidence type="ECO:0000313" key="17">
    <source>
        <dbReference type="EMBL" id="NHZ37526.1"/>
    </source>
</evidence>
<evidence type="ECO:0000256" key="7">
    <source>
        <dbReference type="ARBA" id="ARBA00023004"/>
    </source>
</evidence>
<dbReference type="InterPro" id="IPR012910">
    <property type="entry name" value="Plug_dom"/>
</dbReference>
<evidence type="ECO:0000256" key="4">
    <source>
        <dbReference type="ARBA" id="ARBA00022452"/>
    </source>
</evidence>
<keyword evidence="14" id="KW-0732">Signal</keyword>
<protein>
    <submittedName>
        <fullName evidence="17">TonB-dependent receptor plug domain-containing protein</fullName>
    </submittedName>
</protein>
<feature type="domain" description="TonB-dependent receptor plug" evidence="16">
    <location>
        <begin position="51"/>
        <end position="158"/>
    </location>
</feature>
<evidence type="ECO:0000256" key="3">
    <source>
        <dbReference type="ARBA" id="ARBA00022448"/>
    </source>
</evidence>